<protein>
    <recommendedName>
        <fullName evidence="3">Glycosyltransferase family 1 protein</fullName>
    </recommendedName>
</protein>
<dbReference type="EMBL" id="VVYV01000108">
    <property type="protein sequence ID" value="KAA5411648.1"/>
    <property type="molecule type" value="Genomic_DNA"/>
</dbReference>
<dbReference type="Proteomes" id="UP000448877">
    <property type="component" value="Unassembled WGS sequence"/>
</dbReference>
<proteinExistence type="predicted"/>
<gene>
    <name evidence="1" type="ORF">F2Y81_28580</name>
</gene>
<evidence type="ECO:0000313" key="2">
    <source>
        <dbReference type="Proteomes" id="UP000448877"/>
    </source>
</evidence>
<organism evidence="1 2">
    <name type="scientific">Bacteroides cellulosilyticus</name>
    <dbReference type="NCBI Taxonomy" id="246787"/>
    <lineage>
        <taxon>Bacteria</taxon>
        <taxon>Pseudomonadati</taxon>
        <taxon>Bacteroidota</taxon>
        <taxon>Bacteroidia</taxon>
        <taxon>Bacteroidales</taxon>
        <taxon>Bacteroidaceae</taxon>
        <taxon>Bacteroides</taxon>
    </lineage>
</organism>
<reference evidence="1 2" key="1">
    <citation type="journal article" date="2019" name="Nat. Med.">
        <title>A library of human gut bacterial isolates paired with longitudinal multiomics data enables mechanistic microbiome research.</title>
        <authorList>
            <person name="Poyet M."/>
            <person name="Groussin M."/>
            <person name="Gibbons S.M."/>
            <person name="Avila-Pacheco J."/>
            <person name="Jiang X."/>
            <person name="Kearney S.M."/>
            <person name="Perrotta A.R."/>
            <person name="Berdy B."/>
            <person name="Zhao S."/>
            <person name="Lieberman T.D."/>
            <person name="Swanson P.K."/>
            <person name="Smith M."/>
            <person name="Roesemann S."/>
            <person name="Alexander J.E."/>
            <person name="Rich S.A."/>
            <person name="Livny J."/>
            <person name="Vlamakis H."/>
            <person name="Clish C."/>
            <person name="Bullock K."/>
            <person name="Deik A."/>
            <person name="Scott J."/>
            <person name="Pierce K.A."/>
            <person name="Xavier R.J."/>
            <person name="Alm E.J."/>
        </authorList>
    </citation>
    <scope>NUCLEOTIDE SEQUENCE [LARGE SCALE GENOMIC DNA]</scope>
    <source>
        <strain evidence="1 2">BIOML-A6</strain>
    </source>
</reference>
<name>A0A108T1N7_9BACE</name>
<sequence length="307" mass="35587">MIHSSSRSTILMLWPSLSDDFPKYINQNFPNLVDHEPLYDSCGLLKRAKRYVLSVCGLSTKSYLSSWIDRLNSYQNIIINANVINSTVPATLRKIGYRGRIIYWYWNPVDGETSPKPSKSLRKHSELWSFTQSDCMRYNLRFNSTYYFMNPEPVTTNNGTIYFVGRDKGRYEELCALKSKIEQLGIKTDFHIIADKKSPKGNNYSPFIAYSNVIATIKKSGAILEILQEGQEGYSLRVMESLFFNKKLISNNPLLKYAPFYNSNNIFIIDNSNLKGLADFMSRPFVQVKSGLIDYYRFDNWLSRFEM</sequence>
<dbReference type="RefSeq" id="WP_007218284.1">
    <property type="nucleotide sequence ID" value="NZ_CABMLT010000041.1"/>
</dbReference>
<comment type="caution">
    <text evidence="1">The sequence shown here is derived from an EMBL/GenBank/DDBJ whole genome shotgun (WGS) entry which is preliminary data.</text>
</comment>
<dbReference type="GeneID" id="66308204"/>
<evidence type="ECO:0008006" key="3">
    <source>
        <dbReference type="Google" id="ProtNLM"/>
    </source>
</evidence>
<accession>A0A108T1N7</accession>
<dbReference type="AlphaFoldDB" id="A0A108T1N7"/>
<evidence type="ECO:0000313" key="1">
    <source>
        <dbReference type="EMBL" id="KAA5411648.1"/>
    </source>
</evidence>